<sequence>MLLDARTLLKRPRNVCSPVQMDPGHYSHFGLQNCLEKIISNRLLENEEDKVIRLLVNIDGAPLGESSEKSLWPILCSSDTDIEVYIIRVYAGESKPNDANEFLKKFVEDVVEFVSKGIDFNEMKYEVLIYALICDAPAKAFVMKTKYHSGHKIDVFVLLDLPEINRVLLEHQMKALYQVALSVGQYQGRYTMKRGLPFTFTS</sequence>
<accession>A0ABD2XQ81</accession>
<keyword evidence="2" id="KW-1185">Reference proteome</keyword>
<dbReference type="PANTHER" id="PTHR33053">
    <property type="entry name" value="PROTEIN, PUTATIVE-RELATED"/>
    <property type="match status" value="1"/>
</dbReference>
<protein>
    <submittedName>
        <fullName evidence="1">Uncharacterized protein</fullName>
    </submittedName>
</protein>
<organism evidence="1 2">
    <name type="scientific">Trichogramma kaykai</name>
    <dbReference type="NCBI Taxonomy" id="54128"/>
    <lineage>
        <taxon>Eukaryota</taxon>
        <taxon>Metazoa</taxon>
        <taxon>Ecdysozoa</taxon>
        <taxon>Arthropoda</taxon>
        <taxon>Hexapoda</taxon>
        <taxon>Insecta</taxon>
        <taxon>Pterygota</taxon>
        <taxon>Neoptera</taxon>
        <taxon>Endopterygota</taxon>
        <taxon>Hymenoptera</taxon>
        <taxon>Apocrita</taxon>
        <taxon>Proctotrupomorpha</taxon>
        <taxon>Chalcidoidea</taxon>
        <taxon>Trichogrammatidae</taxon>
        <taxon>Trichogramma</taxon>
    </lineage>
</organism>
<dbReference type="AlphaFoldDB" id="A0ABD2XQ81"/>
<name>A0ABD2XQ81_9HYME</name>
<dbReference type="PANTHER" id="PTHR33053:SF24">
    <property type="entry name" value="TRANSPOSASE DOMAIN-CONTAINING PROTEIN"/>
    <property type="match status" value="1"/>
</dbReference>
<evidence type="ECO:0000313" key="1">
    <source>
        <dbReference type="EMBL" id="KAL3407588.1"/>
    </source>
</evidence>
<evidence type="ECO:0000313" key="2">
    <source>
        <dbReference type="Proteomes" id="UP001627154"/>
    </source>
</evidence>
<gene>
    <name evidence="1" type="ORF">TKK_000267</name>
</gene>
<reference evidence="1 2" key="1">
    <citation type="journal article" date="2024" name="bioRxiv">
        <title>A reference genome for Trichogramma kaykai: A tiny desert-dwelling parasitoid wasp with competing sex-ratio distorters.</title>
        <authorList>
            <person name="Culotta J."/>
            <person name="Lindsey A.R."/>
        </authorList>
    </citation>
    <scope>NUCLEOTIDE SEQUENCE [LARGE SCALE GENOMIC DNA]</scope>
    <source>
        <strain evidence="1 2">KSX58</strain>
    </source>
</reference>
<comment type="caution">
    <text evidence="1">The sequence shown here is derived from an EMBL/GenBank/DDBJ whole genome shotgun (WGS) entry which is preliminary data.</text>
</comment>
<dbReference type="Proteomes" id="UP001627154">
    <property type="component" value="Unassembled WGS sequence"/>
</dbReference>
<dbReference type="EMBL" id="JBJJXI010000003">
    <property type="protein sequence ID" value="KAL3407588.1"/>
    <property type="molecule type" value="Genomic_DNA"/>
</dbReference>
<proteinExistence type="predicted"/>